<evidence type="ECO:0000313" key="2">
    <source>
        <dbReference type="EMBL" id="CAA9312843.1"/>
    </source>
</evidence>
<dbReference type="AlphaFoldDB" id="A0A6J4KRA7"/>
<accession>A0A6J4KRA7</accession>
<reference evidence="2" key="1">
    <citation type="submission" date="2020-02" db="EMBL/GenBank/DDBJ databases">
        <authorList>
            <person name="Meier V. D."/>
        </authorList>
    </citation>
    <scope>NUCLEOTIDE SEQUENCE</scope>
    <source>
        <strain evidence="2">AVDCRST_MAG89</strain>
    </source>
</reference>
<feature type="compositionally biased region" description="Basic residues" evidence="1">
    <location>
        <begin position="52"/>
        <end position="61"/>
    </location>
</feature>
<feature type="compositionally biased region" description="Basic residues" evidence="1">
    <location>
        <begin position="15"/>
        <end position="27"/>
    </location>
</feature>
<gene>
    <name evidence="2" type="ORF">AVDCRST_MAG89-1231</name>
</gene>
<feature type="non-terminal residue" evidence="2">
    <location>
        <position position="1"/>
    </location>
</feature>
<dbReference type="EMBL" id="CADCTV010000273">
    <property type="protein sequence ID" value="CAA9312843.1"/>
    <property type="molecule type" value="Genomic_DNA"/>
</dbReference>
<proteinExistence type="predicted"/>
<name>A0A6J4KRA7_9BACT</name>
<feature type="region of interest" description="Disordered" evidence="1">
    <location>
        <begin position="1"/>
        <end position="86"/>
    </location>
</feature>
<feature type="compositionally biased region" description="Low complexity" evidence="1">
    <location>
        <begin position="1"/>
        <end position="11"/>
    </location>
</feature>
<feature type="non-terminal residue" evidence="2">
    <location>
        <position position="116"/>
    </location>
</feature>
<evidence type="ECO:0000256" key="1">
    <source>
        <dbReference type="SAM" id="MobiDB-lite"/>
    </source>
</evidence>
<sequence length="116" mass="12697">EHRSSGHSGSSYGHGGHRGAPLHRGAGRGRDGGAARGRAPRRLLGLSVRPEHRGRGRRRRHDPGVAGHPPVRGSLQPAVPAGHGDRLRVDVPGERLHLQQPERRRRLRLRELVHGL</sequence>
<protein>
    <submittedName>
        <fullName evidence="2">Probable iron binding protein from the HesB_IscA_SufA family</fullName>
    </submittedName>
</protein>
<organism evidence="2">
    <name type="scientific">uncultured Gemmatimonadota bacterium</name>
    <dbReference type="NCBI Taxonomy" id="203437"/>
    <lineage>
        <taxon>Bacteria</taxon>
        <taxon>Pseudomonadati</taxon>
        <taxon>Gemmatimonadota</taxon>
        <taxon>environmental samples</taxon>
    </lineage>
</organism>